<dbReference type="RefSeq" id="WP_191276759.1">
    <property type="nucleotide sequence ID" value="NZ_BNDS01000033.1"/>
</dbReference>
<accession>A0ABQ3NB10</accession>
<protein>
    <recommendedName>
        <fullName evidence="3">Transcriptional regulator</fullName>
    </recommendedName>
</protein>
<reference evidence="1 2" key="1">
    <citation type="journal article" date="2022" name="Int. J. Syst. Evol. Microbiol.">
        <title>Neobacillus kokaensis sp. nov., isolated from soil.</title>
        <authorList>
            <person name="Yuki K."/>
            <person name="Matsubara H."/>
            <person name="Yamaguchi S."/>
        </authorList>
    </citation>
    <scope>NUCLEOTIDE SEQUENCE [LARGE SCALE GENOMIC DNA]</scope>
    <source>
        <strain evidence="1 2">LOB 377</strain>
    </source>
</reference>
<gene>
    <name evidence="1" type="ORF">AM1BK_46460</name>
</gene>
<evidence type="ECO:0000313" key="1">
    <source>
        <dbReference type="EMBL" id="GHI01104.1"/>
    </source>
</evidence>
<proteinExistence type="predicted"/>
<sequence length="66" mass="8058">MGRELKNIFYELKVVKTKELDECEQELNNGNHNYIVKKALFYYKHSLLENLEMYDLYLDHNKEMTL</sequence>
<dbReference type="EMBL" id="BNDS01000033">
    <property type="protein sequence ID" value="GHI01104.1"/>
    <property type="molecule type" value="Genomic_DNA"/>
</dbReference>
<evidence type="ECO:0008006" key="3">
    <source>
        <dbReference type="Google" id="ProtNLM"/>
    </source>
</evidence>
<name>A0ABQ3NB10_9BACI</name>
<organism evidence="1 2">
    <name type="scientific">Neobacillus kokaensis</name>
    <dbReference type="NCBI Taxonomy" id="2759023"/>
    <lineage>
        <taxon>Bacteria</taxon>
        <taxon>Bacillati</taxon>
        <taxon>Bacillota</taxon>
        <taxon>Bacilli</taxon>
        <taxon>Bacillales</taxon>
        <taxon>Bacillaceae</taxon>
        <taxon>Neobacillus</taxon>
    </lineage>
</organism>
<keyword evidence="2" id="KW-1185">Reference proteome</keyword>
<dbReference type="Proteomes" id="UP000637074">
    <property type="component" value="Unassembled WGS sequence"/>
</dbReference>
<evidence type="ECO:0000313" key="2">
    <source>
        <dbReference type="Proteomes" id="UP000637074"/>
    </source>
</evidence>
<comment type="caution">
    <text evidence="1">The sequence shown here is derived from an EMBL/GenBank/DDBJ whole genome shotgun (WGS) entry which is preliminary data.</text>
</comment>